<gene>
    <name evidence="2" type="ORF">NDU88_004765</name>
</gene>
<comment type="caution">
    <text evidence="2">The sequence shown here is derived from an EMBL/GenBank/DDBJ whole genome shotgun (WGS) entry which is preliminary data.</text>
</comment>
<dbReference type="Proteomes" id="UP001066276">
    <property type="component" value="Chromosome 3_2"/>
</dbReference>
<evidence type="ECO:0000313" key="2">
    <source>
        <dbReference type="EMBL" id="KAJ1179531.1"/>
    </source>
</evidence>
<reference evidence="2" key="1">
    <citation type="journal article" date="2022" name="bioRxiv">
        <title>Sequencing and chromosome-scale assembly of the giantPleurodeles waltlgenome.</title>
        <authorList>
            <person name="Brown T."/>
            <person name="Elewa A."/>
            <person name="Iarovenko S."/>
            <person name="Subramanian E."/>
            <person name="Araus A.J."/>
            <person name="Petzold A."/>
            <person name="Susuki M."/>
            <person name="Suzuki K.-i.T."/>
            <person name="Hayashi T."/>
            <person name="Toyoda A."/>
            <person name="Oliveira C."/>
            <person name="Osipova E."/>
            <person name="Leigh N.D."/>
            <person name="Simon A."/>
            <person name="Yun M.H."/>
        </authorList>
    </citation>
    <scope>NUCLEOTIDE SEQUENCE</scope>
    <source>
        <strain evidence="2">20211129_DDA</strain>
        <tissue evidence="2">Liver</tissue>
    </source>
</reference>
<protein>
    <submittedName>
        <fullName evidence="2">Uncharacterized protein</fullName>
    </submittedName>
</protein>
<accession>A0AAV7TTI1</accession>
<dbReference type="AlphaFoldDB" id="A0AAV7TTI1"/>
<proteinExistence type="predicted"/>
<organism evidence="2 3">
    <name type="scientific">Pleurodeles waltl</name>
    <name type="common">Iberian ribbed newt</name>
    <dbReference type="NCBI Taxonomy" id="8319"/>
    <lineage>
        <taxon>Eukaryota</taxon>
        <taxon>Metazoa</taxon>
        <taxon>Chordata</taxon>
        <taxon>Craniata</taxon>
        <taxon>Vertebrata</taxon>
        <taxon>Euteleostomi</taxon>
        <taxon>Amphibia</taxon>
        <taxon>Batrachia</taxon>
        <taxon>Caudata</taxon>
        <taxon>Salamandroidea</taxon>
        <taxon>Salamandridae</taxon>
        <taxon>Pleurodelinae</taxon>
        <taxon>Pleurodeles</taxon>
    </lineage>
</organism>
<evidence type="ECO:0000313" key="3">
    <source>
        <dbReference type="Proteomes" id="UP001066276"/>
    </source>
</evidence>
<sequence>MTCWDPWSTPANEKKREKYPGAVWRFAASLALRWVRGERLDLESLPALGEGEAGAAGLRTPSAASPDPELRLTSPYGRGVRAFPRVGSAGSARARGDPAGP</sequence>
<evidence type="ECO:0000256" key="1">
    <source>
        <dbReference type="SAM" id="MobiDB-lite"/>
    </source>
</evidence>
<name>A0AAV7TTI1_PLEWA</name>
<keyword evidence="3" id="KW-1185">Reference proteome</keyword>
<dbReference type="EMBL" id="JANPWB010000006">
    <property type="protein sequence ID" value="KAJ1179531.1"/>
    <property type="molecule type" value="Genomic_DNA"/>
</dbReference>
<feature type="region of interest" description="Disordered" evidence="1">
    <location>
        <begin position="52"/>
        <end position="101"/>
    </location>
</feature>